<gene>
    <name evidence="1" type="ORF">AG1IA_08767</name>
</gene>
<dbReference type="AlphaFoldDB" id="L8WLJ5"/>
<accession>L8WLJ5</accession>
<keyword evidence="2" id="KW-1185">Reference proteome</keyword>
<sequence>MYTPGLLSQQILYLKHTQRFFAISTKKLNRPFLPFALIISICQSDYAWWP</sequence>
<comment type="caution">
    <text evidence="1">The sequence shown here is derived from an EMBL/GenBank/DDBJ whole genome shotgun (WGS) entry which is preliminary data.</text>
</comment>
<dbReference type="HOGENOM" id="CLU_3126070_0_0_1"/>
<proteinExistence type="predicted"/>
<name>L8WLJ5_THACA</name>
<evidence type="ECO:0000313" key="1">
    <source>
        <dbReference type="EMBL" id="ELU37209.1"/>
    </source>
</evidence>
<dbReference type="EMBL" id="AFRT01002801">
    <property type="protein sequence ID" value="ELU37209.1"/>
    <property type="molecule type" value="Genomic_DNA"/>
</dbReference>
<organism evidence="1 2">
    <name type="scientific">Thanatephorus cucumeris (strain AG1-IA)</name>
    <name type="common">Rice sheath blight fungus</name>
    <name type="synonym">Rhizoctonia solani</name>
    <dbReference type="NCBI Taxonomy" id="983506"/>
    <lineage>
        <taxon>Eukaryota</taxon>
        <taxon>Fungi</taxon>
        <taxon>Dikarya</taxon>
        <taxon>Basidiomycota</taxon>
        <taxon>Agaricomycotina</taxon>
        <taxon>Agaricomycetes</taxon>
        <taxon>Cantharellales</taxon>
        <taxon>Ceratobasidiaceae</taxon>
        <taxon>Rhizoctonia</taxon>
        <taxon>Rhizoctonia solani AG-1</taxon>
    </lineage>
</organism>
<evidence type="ECO:0000313" key="2">
    <source>
        <dbReference type="Proteomes" id="UP000011668"/>
    </source>
</evidence>
<protein>
    <submittedName>
        <fullName evidence="1">Uncharacterized protein</fullName>
    </submittedName>
</protein>
<reference evidence="1 2" key="1">
    <citation type="journal article" date="2013" name="Nat. Commun.">
        <title>The evolution and pathogenic mechanisms of the rice sheath blight pathogen.</title>
        <authorList>
            <person name="Zheng A."/>
            <person name="Lin R."/>
            <person name="Xu L."/>
            <person name="Qin P."/>
            <person name="Tang C."/>
            <person name="Ai P."/>
            <person name="Zhang D."/>
            <person name="Liu Y."/>
            <person name="Sun Z."/>
            <person name="Feng H."/>
            <person name="Wang Y."/>
            <person name="Chen Y."/>
            <person name="Liang X."/>
            <person name="Fu R."/>
            <person name="Li Q."/>
            <person name="Zhang J."/>
            <person name="Yu X."/>
            <person name="Xie Z."/>
            <person name="Ding L."/>
            <person name="Guan P."/>
            <person name="Tang J."/>
            <person name="Liang Y."/>
            <person name="Wang S."/>
            <person name="Deng Q."/>
            <person name="Li S."/>
            <person name="Zhu J."/>
            <person name="Wang L."/>
            <person name="Liu H."/>
            <person name="Li P."/>
        </authorList>
    </citation>
    <scope>NUCLEOTIDE SEQUENCE [LARGE SCALE GENOMIC DNA]</scope>
    <source>
        <strain evidence="2">AG-1 IA</strain>
    </source>
</reference>
<dbReference type="Proteomes" id="UP000011668">
    <property type="component" value="Unassembled WGS sequence"/>
</dbReference>